<evidence type="ECO:0000259" key="2">
    <source>
        <dbReference type="PROSITE" id="PS51352"/>
    </source>
</evidence>
<dbReference type="Proteomes" id="UP001223712">
    <property type="component" value="Unassembled WGS sequence"/>
</dbReference>
<sequence>MTNDEKKSKAKPQTKKQKLSSALLYTLFALVVVFGVDYWRTKDVPMQNVPPMVGMSLSGKPIDVIEMSKKEPVLVYFWTTWCVACKFVTPVVDWLSSSYPVVGVSLTSGKDERVRRYMNAKGYSYDNINDTQSKIARDWGISLTPTLIVINDGKVTSVTSGITTPMGIAARLWLAKY</sequence>
<keyword evidence="1" id="KW-0676">Redox-active center</keyword>
<dbReference type="SUPFAM" id="SSF52833">
    <property type="entry name" value="Thioredoxin-like"/>
    <property type="match status" value="1"/>
</dbReference>
<dbReference type="Gene3D" id="3.40.30.10">
    <property type="entry name" value="Glutaredoxin"/>
    <property type="match status" value="1"/>
</dbReference>
<feature type="domain" description="Thioredoxin" evidence="2">
    <location>
        <begin position="43"/>
        <end position="177"/>
    </location>
</feature>
<evidence type="ECO:0000256" key="1">
    <source>
        <dbReference type="ARBA" id="ARBA00023284"/>
    </source>
</evidence>
<protein>
    <submittedName>
        <fullName evidence="3">Protein disulfide oxidoreductase</fullName>
    </submittedName>
</protein>
<dbReference type="InterPro" id="IPR050553">
    <property type="entry name" value="Thioredoxin_ResA/DsbE_sf"/>
</dbReference>
<dbReference type="InterPro" id="IPR036249">
    <property type="entry name" value="Thioredoxin-like_sf"/>
</dbReference>
<dbReference type="PROSITE" id="PS00194">
    <property type="entry name" value="THIOREDOXIN_1"/>
    <property type="match status" value="1"/>
</dbReference>
<dbReference type="PANTHER" id="PTHR42852">
    <property type="entry name" value="THIOL:DISULFIDE INTERCHANGE PROTEIN DSBE"/>
    <property type="match status" value="1"/>
</dbReference>
<organism evidence="3 4">
    <name type="scientific">Vibrio artabrorum</name>
    <dbReference type="NCBI Taxonomy" id="446374"/>
    <lineage>
        <taxon>Bacteria</taxon>
        <taxon>Pseudomonadati</taxon>
        <taxon>Pseudomonadota</taxon>
        <taxon>Gammaproteobacteria</taxon>
        <taxon>Vibrionales</taxon>
        <taxon>Vibrionaceae</taxon>
        <taxon>Vibrio</taxon>
    </lineage>
</organism>
<dbReference type="Pfam" id="PF13905">
    <property type="entry name" value="Thioredoxin_8"/>
    <property type="match status" value="1"/>
</dbReference>
<keyword evidence="4" id="KW-1185">Reference proteome</keyword>
<reference evidence="4" key="1">
    <citation type="journal article" date="2019" name="Int. J. Syst. Evol. Microbiol.">
        <title>The Global Catalogue of Microorganisms (GCM) 10K type strain sequencing project: providing services to taxonomists for standard genome sequencing and annotation.</title>
        <authorList>
            <consortium name="The Broad Institute Genomics Platform"/>
            <consortium name="The Broad Institute Genome Sequencing Center for Infectious Disease"/>
            <person name="Wu L."/>
            <person name="Ma J."/>
        </authorList>
    </citation>
    <scope>NUCLEOTIDE SEQUENCE [LARGE SCALE GENOMIC DNA]</scope>
    <source>
        <strain evidence="4">CECT 7226</strain>
    </source>
</reference>
<evidence type="ECO:0000313" key="4">
    <source>
        <dbReference type="Proteomes" id="UP001223712"/>
    </source>
</evidence>
<dbReference type="PANTHER" id="PTHR42852:SF17">
    <property type="entry name" value="THIOREDOXIN-LIKE PROTEIN HI_1115"/>
    <property type="match status" value="1"/>
</dbReference>
<accession>A0ABT8CDV9</accession>
<dbReference type="PROSITE" id="PS51352">
    <property type="entry name" value="THIOREDOXIN_2"/>
    <property type="match status" value="1"/>
</dbReference>
<dbReference type="RefSeq" id="WP_290334659.1">
    <property type="nucleotide sequence ID" value="NZ_JAUFQY010000001.1"/>
</dbReference>
<name>A0ABT8CDV9_9VIBR</name>
<dbReference type="CDD" id="cd03011">
    <property type="entry name" value="TlpA_like_ScsD_MtbDsbE"/>
    <property type="match status" value="1"/>
</dbReference>
<evidence type="ECO:0000313" key="3">
    <source>
        <dbReference type="EMBL" id="MDN3699917.1"/>
    </source>
</evidence>
<dbReference type="InterPro" id="IPR013766">
    <property type="entry name" value="Thioredoxin_domain"/>
</dbReference>
<proteinExistence type="predicted"/>
<dbReference type="EMBL" id="JAUFQY010000001">
    <property type="protein sequence ID" value="MDN3699917.1"/>
    <property type="molecule type" value="Genomic_DNA"/>
</dbReference>
<gene>
    <name evidence="3" type="ORF">QWY96_01450</name>
</gene>
<comment type="caution">
    <text evidence="3">The sequence shown here is derived from an EMBL/GenBank/DDBJ whole genome shotgun (WGS) entry which is preliminary data.</text>
</comment>
<dbReference type="InterPro" id="IPR012336">
    <property type="entry name" value="Thioredoxin-like_fold"/>
</dbReference>
<dbReference type="InterPro" id="IPR017937">
    <property type="entry name" value="Thioredoxin_CS"/>
</dbReference>